<accession>A0ABP7B225</accession>
<feature type="signal peptide" evidence="1">
    <location>
        <begin position="1"/>
        <end position="17"/>
    </location>
</feature>
<proteinExistence type="predicted"/>
<evidence type="ECO:0000313" key="3">
    <source>
        <dbReference type="Proteomes" id="UP001410795"/>
    </source>
</evidence>
<organism evidence="2 3">
    <name type="scientific">Microbacterium marinilacus</name>
    <dbReference type="NCBI Taxonomy" id="415209"/>
    <lineage>
        <taxon>Bacteria</taxon>
        <taxon>Bacillati</taxon>
        <taxon>Actinomycetota</taxon>
        <taxon>Actinomycetes</taxon>
        <taxon>Micrococcales</taxon>
        <taxon>Microbacteriaceae</taxon>
        <taxon>Microbacterium</taxon>
    </lineage>
</organism>
<evidence type="ECO:0000256" key="1">
    <source>
        <dbReference type="SAM" id="SignalP"/>
    </source>
</evidence>
<dbReference type="Proteomes" id="UP001410795">
    <property type="component" value="Unassembled WGS sequence"/>
</dbReference>
<comment type="caution">
    <text evidence="2">The sequence shown here is derived from an EMBL/GenBank/DDBJ whole genome shotgun (WGS) entry which is preliminary data.</text>
</comment>
<protein>
    <recommendedName>
        <fullName evidence="4">GerMN domain-containing protein</fullName>
    </recommendedName>
</protein>
<evidence type="ECO:0008006" key="4">
    <source>
        <dbReference type="Google" id="ProtNLM"/>
    </source>
</evidence>
<evidence type="ECO:0000313" key="2">
    <source>
        <dbReference type="EMBL" id="GAA3646777.1"/>
    </source>
</evidence>
<dbReference type="EMBL" id="BAAAYV010000002">
    <property type="protein sequence ID" value="GAA3646777.1"/>
    <property type="molecule type" value="Genomic_DNA"/>
</dbReference>
<reference evidence="3" key="1">
    <citation type="journal article" date="2019" name="Int. J. Syst. Evol. Microbiol.">
        <title>The Global Catalogue of Microorganisms (GCM) 10K type strain sequencing project: providing services to taxonomists for standard genome sequencing and annotation.</title>
        <authorList>
            <consortium name="The Broad Institute Genomics Platform"/>
            <consortium name="The Broad Institute Genome Sequencing Center for Infectious Disease"/>
            <person name="Wu L."/>
            <person name="Ma J."/>
        </authorList>
    </citation>
    <scope>NUCLEOTIDE SEQUENCE [LARGE SCALE GENOMIC DNA]</scope>
    <source>
        <strain evidence="3">JCM 16546</strain>
    </source>
</reference>
<keyword evidence="3" id="KW-1185">Reference proteome</keyword>
<sequence length="329" mass="34152">MRAALMAALLSATLLLAAGCTGDGESAAFQRAFADDPSVESMKLTSHDNQPFTGGVSGEVVAREALADEDFAALVGRIGDYTRENGDRMQGRVSLVVDGFEMEVTGDEGHDDEAVGLLLALRADARVISATVGDSSLVLVGSGTAEAVELARDLPALRDEVAPGLPDTATVRAEDGDVDLRGSTAARGDALRLWDALTAEVPLAGLRARNEPVVVVALRDESDLSAARRVAAGVALGPGTSVRFASDVVRLGDSDGEDARLLLSSLDEELRDRIAYVWISGARVQVAVRIEADLAGMADAVDAALPARITDASMVLESDPATSLSVRDG</sequence>
<gene>
    <name evidence="2" type="ORF">GCM10022202_02540</name>
</gene>
<name>A0ABP7B225_9MICO</name>
<dbReference type="PROSITE" id="PS51257">
    <property type="entry name" value="PROKAR_LIPOPROTEIN"/>
    <property type="match status" value="1"/>
</dbReference>
<feature type="chain" id="PRO_5045828988" description="GerMN domain-containing protein" evidence="1">
    <location>
        <begin position="18"/>
        <end position="329"/>
    </location>
</feature>
<keyword evidence="1" id="KW-0732">Signal</keyword>